<dbReference type="Proteomes" id="UP000828390">
    <property type="component" value="Unassembled WGS sequence"/>
</dbReference>
<proteinExistence type="predicted"/>
<organism evidence="1 2">
    <name type="scientific">Dreissena polymorpha</name>
    <name type="common">Zebra mussel</name>
    <name type="synonym">Mytilus polymorpha</name>
    <dbReference type="NCBI Taxonomy" id="45954"/>
    <lineage>
        <taxon>Eukaryota</taxon>
        <taxon>Metazoa</taxon>
        <taxon>Spiralia</taxon>
        <taxon>Lophotrochozoa</taxon>
        <taxon>Mollusca</taxon>
        <taxon>Bivalvia</taxon>
        <taxon>Autobranchia</taxon>
        <taxon>Heteroconchia</taxon>
        <taxon>Euheterodonta</taxon>
        <taxon>Imparidentia</taxon>
        <taxon>Neoheterodontei</taxon>
        <taxon>Myida</taxon>
        <taxon>Dreissenoidea</taxon>
        <taxon>Dreissenidae</taxon>
        <taxon>Dreissena</taxon>
    </lineage>
</organism>
<dbReference type="EMBL" id="JAIWYP010000012">
    <property type="protein sequence ID" value="KAH3725591.1"/>
    <property type="molecule type" value="Genomic_DNA"/>
</dbReference>
<evidence type="ECO:0000313" key="2">
    <source>
        <dbReference type="Proteomes" id="UP000828390"/>
    </source>
</evidence>
<gene>
    <name evidence="1" type="ORF">DPMN_051437</name>
</gene>
<keyword evidence="2" id="KW-1185">Reference proteome</keyword>
<dbReference type="AlphaFoldDB" id="A0A9D4HNX4"/>
<sequence length="123" mass="14006">MELKRPVSRYLTPKWDLVCVLGSLIKAPYEPLNQASLQFLTWKTVSFLPWLHQNVEVKFMLFLSKKAIFVLIPPMALSPCCVSQDSLLKINSPLWLLNPSRSQVFLELVVMKMKIDSSALSGL</sequence>
<accession>A0A9D4HNX4</accession>
<reference evidence="1" key="1">
    <citation type="journal article" date="2019" name="bioRxiv">
        <title>The Genome of the Zebra Mussel, Dreissena polymorpha: A Resource for Invasive Species Research.</title>
        <authorList>
            <person name="McCartney M.A."/>
            <person name="Auch B."/>
            <person name="Kono T."/>
            <person name="Mallez S."/>
            <person name="Zhang Y."/>
            <person name="Obille A."/>
            <person name="Becker A."/>
            <person name="Abrahante J.E."/>
            <person name="Garbe J."/>
            <person name="Badalamenti J.P."/>
            <person name="Herman A."/>
            <person name="Mangelson H."/>
            <person name="Liachko I."/>
            <person name="Sullivan S."/>
            <person name="Sone E.D."/>
            <person name="Koren S."/>
            <person name="Silverstein K.A.T."/>
            <person name="Beckman K.B."/>
            <person name="Gohl D.M."/>
        </authorList>
    </citation>
    <scope>NUCLEOTIDE SEQUENCE</scope>
    <source>
        <strain evidence="1">Duluth1</strain>
        <tissue evidence="1">Whole animal</tissue>
    </source>
</reference>
<evidence type="ECO:0000313" key="1">
    <source>
        <dbReference type="EMBL" id="KAH3725591.1"/>
    </source>
</evidence>
<name>A0A9D4HNX4_DREPO</name>
<protein>
    <submittedName>
        <fullName evidence="1">Uncharacterized protein</fullName>
    </submittedName>
</protein>
<comment type="caution">
    <text evidence="1">The sequence shown here is derived from an EMBL/GenBank/DDBJ whole genome shotgun (WGS) entry which is preliminary data.</text>
</comment>
<reference evidence="1" key="2">
    <citation type="submission" date="2020-11" db="EMBL/GenBank/DDBJ databases">
        <authorList>
            <person name="McCartney M.A."/>
            <person name="Auch B."/>
            <person name="Kono T."/>
            <person name="Mallez S."/>
            <person name="Becker A."/>
            <person name="Gohl D.M."/>
            <person name="Silverstein K.A.T."/>
            <person name="Koren S."/>
            <person name="Bechman K.B."/>
            <person name="Herman A."/>
            <person name="Abrahante J.E."/>
            <person name="Garbe J."/>
        </authorList>
    </citation>
    <scope>NUCLEOTIDE SEQUENCE</scope>
    <source>
        <strain evidence="1">Duluth1</strain>
        <tissue evidence="1">Whole animal</tissue>
    </source>
</reference>